<protein>
    <submittedName>
        <fullName evidence="2">Uncharacterized protein</fullName>
    </submittedName>
</protein>
<feature type="compositionally biased region" description="Basic and acidic residues" evidence="1">
    <location>
        <begin position="25"/>
        <end position="35"/>
    </location>
</feature>
<feature type="region of interest" description="Disordered" evidence="1">
    <location>
        <begin position="1"/>
        <end position="110"/>
    </location>
</feature>
<gene>
    <name evidence="2" type="ORF">BG006_002521</name>
</gene>
<sequence length="172" mass="19206">MTTNADTIDLASARPTVQFNPEGIHPFEDAKKPVAETDTFPGHLEMPLTKTNSSSKSNSRRNSLAAFAERLRSRSSSRSRSQNRHSLDASSGSNRDSFDESLENNPARKTSDSQFDYVAIIKAQHEFMERLRAEQLQKNIHTNVDGIPIPAHGRRRSSLTQILGMDKSLLAR</sequence>
<dbReference type="AlphaFoldDB" id="A0A9P5SVH8"/>
<dbReference type="Proteomes" id="UP000696485">
    <property type="component" value="Unassembled WGS sequence"/>
</dbReference>
<name>A0A9P5SVH8_9FUNG</name>
<proteinExistence type="predicted"/>
<comment type="caution">
    <text evidence="2">The sequence shown here is derived from an EMBL/GenBank/DDBJ whole genome shotgun (WGS) entry which is preliminary data.</text>
</comment>
<evidence type="ECO:0000313" key="3">
    <source>
        <dbReference type="Proteomes" id="UP000696485"/>
    </source>
</evidence>
<evidence type="ECO:0000313" key="2">
    <source>
        <dbReference type="EMBL" id="KAF9337801.1"/>
    </source>
</evidence>
<organism evidence="2 3">
    <name type="scientific">Podila minutissima</name>
    <dbReference type="NCBI Taxonomy" id="64525"/>
    <lineage>
        <taxon>Eukaryota</taxon>
        <taxon>Fungi</taxon>
        <taxon>Fungi incertae sedis</taxon>
        <taxon>Mucoromycota</taxon>
        <taxon>Mortierellomycotina</taxon>
        <taxon>Mortierellomycetes</taxon>
        <taxon>Mortierellales</taxon>
        <taxon>Mortierellaceae</taxon>
        <taxon>Podila</taxon>
    </lineage>
</organism>
<keyword evidence="3" id="KW-1185">Reference proteome</keyword>
<accession>A0A9P5SVH8</accession>
<reference evidence="2" key="1">
    <citation type="journal article" date="2020" name="Fungal Divers.">
        <title>Resolving the Mortierellaceae phylogeny through synthesis of multi-gene phylogenetics and phylogenomics.</title>
        <authorList>
            <person name="Vandepol N."/>
            <person name="Liber J."/>
            <person name="Desiro A."/>
            <person name="Na H."/>
            <person name="Kennedy M."/>
            <person name="Barry K."/>
            <person name="Grigoriev I.V."/>
            <person name="Miller A.N."/>
            <person name="O'Donnell K."/>
            <person name="Stajich J.E."/>
            <person name="Bonito G."/>
        </authorList>
    </citation>
    <scope>NUCLEOTIDE SEQUENCE</scope>
    <source>
        <strain evidence="2">NVP1</strain>
    </source>
</reference>
<dbReference type="EMBL" id="JAAAUY010000016">
    <property type="protein sequence ID" value="KAF9337801.1"/>
    <property type="molecule type" value="Genomic_DNA"/>
</dbReference>
<feature type="compositionally biased region" description="Basic residues" evidence="1">
    <location>
        <begin position="73"/>
        <end position="83"/>
    </location>
</feature>
<evidence type="ECO:0000256" key="1">
    <source>
        <dbReference type="SAM" id="MobiDB-lite"/>
    </source>
</evidence>
<feature type="compositionally biased region" description="Low complexity" evidence="1">
    <location>
        <begin position="49"/>
        <end position="63"/>
    </location>
</feature>